<name>A0A914PIE2_9BILA</name>
<sequence>MKHNLWKFLKLWTLHGALRPKNLDRLRDNFIIIPPQMPKAGDLRYTFSKHVHEIVQNVQNQYNGDVKRTYLTAIWSVDPTRLPTNDSKHPVWLSIGAMARPNTNGFIQKQNLKPANENFTEDRIYLDENADYVGTARLAYENEKVYNRLLAKTLEL</sequence>
<evidence type="ECO:0000313" key="1">
    <source>
        <dbReference type="Proteomes" id="UP000887578"/>
    </source>
</evidence>
<dbReference type="Proteomes" id="UP000887578">
    <property type="component" value="Unplaced"/>
</dbReference>
<proteinExistence type="predicted"/>
<protein>
    <submittedName>
        <fullName evidence="2">Uncharacterized protein</fullName>
    </submittedName>
</protein>
<keyword evidence="1" id="KW-1185">Reference proteome</keyword>
<organism evidence="1 2">
    <name type="scientific">Panagrolaimus davidi</name>
    <dbReference type="NCBI Taxonomy" id="227884"/>
    <lineage>
        <taxon>Eukaryota</taxon>
        <taxon>Metazoa</taxon>
        <taxon>Ecdysozoa</taxon>
        <taxon>Nematoda</taxon>
        <taxon>Chromadorea</taxon>
        <taxon>Rhabditida</taxon>
        <taxon>Tylenchina</taxon>
        <taxon>Panagrolaimomorpha</taxon>
        <taxon>Panagrolaimoidea</taxon>
        <taxon>Panagrolaimidae</taxon>
        <taxon>Panagrolaimus</taxon>
    </lineage>
</organism>
<dbReference type="WBParaSite" id="PDA_v2.g18140.t1">
    <property type="protein sequence ID" value="PDA_v2.g18140.t1"/>
    <property type="gene ID" value="PDA_v2.g18140"/>
</dbReference>
<reference evidence="2" key="1">
    <citation type="submission" date="2022-11" db="UniProtKB">
        <authorList>
            <consortium name="WormBaseParasite"/>
        </authorList>
    </citation>
    <scope>IDENTIFICATION</scope>
</reference>
<evidence type="ECO:0000313" key="2">
    <source>
        <dbReference type="WBParaSite" id="PDA_v2.g18140.t1"/>
    </source>
</evidence>
<accession>A0A914PIE2</accession>
<dbReference type="AlphaFoldDB" id="A0A914PIE2"/>